<evidence type="ECO:0000256" key="3">
    <source>
        <dbReference type="ARBA" id="ARBA00022555"/>
    </source>
</evidence>
<keyword evidence="6 10" id="KW-0694">RNA-binding</keyword>
<dbReference type="GO" id="GO:0000049">
    <property type="term" value="F:tRNA binding"/>
    <property type="evidence" value="ECO:0007669"/>
    <property type="project" value="UniProtKB-KW"/>
</dbReference>
<dbReference type="GO" id="GO:0006417">
    <property type="term" value="P:regulation of translation"/>
    <property type="evidence" value="ECO:0007669"/>
    <property type="project" value="UniProtKB-KW"/>
</dbReference>
<dbReference type="GO" id="GO:0019843">
    <property type="term" value="F:rRNA binding"/>
    <property type="evidence" value="ECO:0007669"/>
    <property type="project" value="UniProtKB-UniRule"/>
</dbReference>
<comment type="function">
    <text evidence="10">Binds directly to 23S rRNA. The L1 stalk is quite mobile in the ribosome, and is involved in E site tRNA release.</text>
</comment>
<dbReference type="InterPro" id="IPR023674">
    <property type="entry name" value="Ribosomal_uL1-like"/>
</dbReference>
<keyword evidence="8 10" id="KW-0687">Ribonucleoprotein</keyword>
<comment type="similarity">
    <text evidence="1 10 11">Belongs to the universal ribosomal protein uL1 family.</text>
</comment>
<dbReference type="KEGG" id="smh:DMIN_00560"/>
<dbReference type="HAMAP" id="MF_01318_B">
    <property type="entry name" value="Ribosomal_uL1_B"/>
    <property type="match status" value="1"/>
</dbReference>
<dbReference type="InterPro" id="IPR023673">
    <property type="entry name" value="Ribosomal_uL1_CS"/>
</dbReference>
<evidence type="ECO:0000256" key="7">
    <source>
        <dbReference type="ARBA" id="ARBA00022980"/>
    </source>
</evidence>
<dbReference type="PANTHER" id="PTHR36427">
    <property type="entry name" value="54S RIBOSOMAL PROTEIN L1, MITOCHONDRIAL"/>
    <property type="match status" value="1"/>
</dbReference>
<name>D5D8J1_KARMD</name>
<keyword evidence="7 10" id="KW-0689">Ribosomal protein</keyword>
<dbReference type="AlphaFoldDB" id="D5D8J1"/>
<evidence type="ECO:0000256" key="11">
    <source>
        <dbReference type="RuleBase" id="RU000659"/>
    </source>
</evidence>
<dbReference type="Pfam" id="PF00687">
    <property type="entry name" value="Ribosomal_L1"/>
    <property type="match status" value="1"/>
</dbReference>
<dbReference type="PROSITE" id="PS01199">
    <property type="entry name" value="RIBOSOMAL_L1"/>
    <property type="match status" value="1"/>
</dbReference>
<dbReference type="GO" id="GO:0015934">
    <property type="term" value="C:large ribosomal subunit"/>
    <property type="evidence" value="ECO:0007669"/>
    <property type="project" value="InterPro"/>
</dbReference>
<keyword evidence="2 10" id="KW-0678">Repressor</keyword>
<evidence type="ECO:0000256" key="8">
    <source>
        <dbReference type="ARBA" id="ARBA00023274"/>
    </source>
</evidence>
<reference evidence="12 13" key="1">
    <citation type="journal article" date="2010" name="PLoS ONE">
        <title>One bacterial cell, one complete genome.</title>
        <authorList>
            <person name="Woyke T."/>
            <person name="Tighe D."/>
            <person name="Mavromatis K."/>
            <person name="Clum A."/>
            <person name="Copeland A."/>
            <person name="Schackwitz W."/>
            <person name="Lapidus A."/>
            <person name="Wu D."/>
            <person name="McCutcheon J.P."/>
            <person name="McDonald B.R."/>
            <person name="Moran N.A."/>
            <person name="Bristow J."/>
            <person name="Cheng J.F."/>
        </authorList>
    </citation>
    <scope>NUCLEOTIDE SEQUENCE [LARGE SCALE GENOMIC DNA]</scope>
    <source>
        <strain evidence="12 13">DMIN</strain>
    </source>
</reference>
<gene>
    <name evidence="10" type="primary">rplA</name>
    <name evidence="12" type="ordered locus">DMIN_00560</name>
</gene>
<dbReference type="CDD" id="cd00403">
    <property type="entry name" value="Ribosomal_L1"/>
    <property type="match status" value="1"/>
</dbReference>
<evidence type="ECO:0000256" key="9">
    <source>
        <dbReference type="ARBA" id="ARBA00035241"/>
    </source>
</evidence>
<evidence type="ECO:0000256" key="2">
    <source>
        <dbReference type="ARBA" id="ARBA00022491"/>
    </source>
</evidence>
<evidence type="ECO:0000313" key="13">
    <source>
        <dbReference type="Proteomes" id="UP000008245"/>
    </source>
</evidence>
<dbReference type="SUPFAM" id="SSF56808">
    <property type="entry name" value="Ribosomal protein L1"/>
    <property type="match status" value="1"/>
</dbReference>
<dbReference type="PIRSF" id="PIRSF002155">
    <property type="entry name" value="Ribosomal_L1"/>
    <property type="match status" value="1"/>
</dbReference>
<evidence type="ECO:0000256" key="4">
    <source>
        <dbReference type="ARBA" id="ARBA00022730"/>
    </source>
</evidence>
<keyword evidence="5 10" id="KW-0810">Translation regulation</keyword>
<dbReference type="EMBL" id="CP001981">
    <property type="protein sequence ID" value="ADE35363.1"/>
    <property type="molecule type" value="Genomic_DNA"/>
</dbReference>
<dbReference type="GO" id="GO:0006412">
    <property type="term" value="P:translation"/>
    <property type="evidence" value="ECO:0007669"/>
    <property type="project" value="UniProtKB-UniRule"/>
</dbReference>
<dbReference type="Gene3D" id="3.30.190.20">
    <property type="match status" value="1"/>
</dbReference>
<dbReference type="InterPro" id="IPR016095">
    <property type="entry name" value="Ribosomal_uL1_3-a/b-sand"/>
</dbReference>
<evidence type="ECO:0000256" key="1">
    <source>
        <dbReference type="ARBA" id="ARBA00010531"/>
    </source>
</evidence>
<evidence type="ECO:0000256" key="6">
    <source>
        <dbReference type="ARBA" id="ARBA00022884"/>
    </source>
</evidence>
<dbReference type="PANTHER" id="PTHR36427:SF3">
    <property type="entry name" value="LARGE RIBOSOMAL SUBUNIT PROTEIN UL1M"/>
    <property type="match status" value="1"/>
</dbReference>
<dbReference type="GO" id="GO:0003735">
    <property type="term" value="F:structural constituent of ribosome"/>
    <property type="evidence" value="ECO:0007669"/>
    <property type="project" value="InterPro"/>
</dbReference>
<dbReference type="FunFam" id="3.40.50.790:FF:000001">
    <property type="entry name" value="50S ribosomal protein L1"/>
    <property type="match status" value="1"/>
</dbReference>
<sequence>MKYYNYNINMKKIYSLNEASKIVTQQIITKFDSTVDIAICLGIDPKIQFIRGTVNLPYGTGKNIRVLALIPKEREKEIKNSGADFIGLNKYINKIKNGWLKFDVIVTIPSVMIKLGELGKILGPRGLMPNPKTGTVTQNPNRSIREIKSGKIEFKMDKYGIIHTAIGKVSFGFEKIKKNILELINVLNKLKPPTSKGVFIKRIYISSTMGPSLSVNTQDL</sequence>
<keyword evidence="3 10" id="KW-0820">tRNA-binding</keyword>
<dbReference type="NCBIfam" id="TIGR01169">
    <property type="entry name" value="rplA_bact"/>
    <property type="match status" value="1"/>
</dbReference>
<comment type="subunit">
    <text evidence="10">Part of the 50S ribosomal subunit.</text>
</comment>
<dbReference type="InterPro" id="IPR028364">
    <property type="entry name" value="Ribosomal_uL1/biogenesis"/>
</dbReference>
<proteinExistence type="inferred from homology"/>
<protein>
    <recommendedName>
        <fullName evidence="9 10">Large ribosomal subunit protein uL1</fullName>
    </recommendedName>
</protein>
<comment type="function">
    <text evidence="10">Protein L1 is also a translational repressor protein, it controls the translation of the L11 operon by binding to its mRNA.</text>
</comment>
<accession>D5D8J1</accession>
<keyword evidence="4 10" id="KW-0699">rRNA-binding</keyword>
<dbReference type="InterPro" id="IPR002143">
    <property type="entry name" value="Ribosomal_uL1"/>
</dbReference>
<evidence type="ECO:0000313" key="12">
    <source>
        <dbReference type="EMBL" id="ADE35363.1"/>
    </source>
</evidence>
<evidence type="ECO:0000256" key="10">
    <source>
        <dbReference type="HAMAP-Rule" id="MF_01318"/>
    </source>
</evidence>
<evidence type="ECO:0000256" key="5">
    <source>
        <dbReference type="ARBA" id="ARBA00022845"/>
    </source>
</evidence>
<dbReference type="InterPro" id="IPR005878">
    <property type="entry name" value="Ribosom_uL1_bac-type"/>
</dbReference>
<dbReference type="Gene3D" id="3.40.50.790">
    <property type="match status" value="1"/>
</dbReference>
<dbReference type="Proteomes" id="UP000008245">
    <property type="component" value="Chromosome"/>
</dbReference>
<dbReference type="HOGENOM" id="CLU_062853_0_0_10"/>
<organism evidence="12 13">
    <name type="scientific">Karelsulcia muelleri (strain DMIN)</name>
    <name type="common">Sulcia muelleri</name>
    <dbReference type="NCBI Taxonomy" id="641892"/>
    <lineage>
        <taxon>Bacteria</taxon>
        <taxon>Pseudomonadati</taxon>
        <taxon>Bacteroidota</taxon>
        <taxon>Flavobacteriia</taxon>
        <taxon>Flavobacteriales</taxon>
        <taxon>Candidatus Karelsulcia</taxon>
    </lineage>
</organism>